<sequence length="25" mass="2828">MYPNGCSKVIKKLFNESGLDEIQLT</sequence>
<organism evidence="1">
    <name type="scientific">Moumouvirus sp. 'Monve'</name>
    <dbReference type="NCBI Taxonomy" id="1128131"/>
    <lineage>
        <taxon>Viruses</taxon>
        <taxon>Varidnaviria</taxon>
        <taxon>Bamfordvirae</taxon>
        <taxon>Nucleocytoviricota</taxon>
        <taxon>Megaviricetes</taxon>
        <taxon>Imitervirales</taxon>
        <taxon>Mimiviridae</taxon>
        <taxon>Megamimivirinae</taxon>
        <taxon>Moumouvirus</taxon>
    </lineage>
</organism>
<dbReference type="EMBL" id="JN885999">
    <property type="protein sequence ID" value="AEX63304.1"/>
    <property type="molecule type" value="Genomic_DNA"/>
</dbReference>
<reference evidence="1" key="1">
    <citation type="submission" date="2011-10" db="EMBL/GenBank/DDBJ databases">
        <title>Provirophages and transpovirons: unique mobilome of giant viruses.</title>
        <authorList>
            <person name="Desnues C."/>
            <person name="LaScola B."/>
            <person name="Yutin N."/>
            <person name="Fournous G."/>
            <person name="Koonin E."/>
            <person name="Raoult D."/>
        </authorList>
    </citation>
    <scope>NUCLEOTIDE SEQUENCE</scope>
    <source>
        <strain evidence="1">Mv13-mv</strain>
    </source>
</reference>
<evidence type="ECO:0000313" key="1">
    <source>
        <dbReference type="EMBL" id="AEX63304.1"/>
    </source>
</evidence>
<proteinExistence type="predicted"/>
<gene>
    <name evidence="1" type="ORF">mv_L1102</name>
</gene>
<protein>
    <submittedName>
        <fullName evidence="1">Uncharacterized protein</fullName>
    </submittedName>
</protein>
<accession>H2EFN9</accession>
<name>H2EFN9_9VIRU</name>